<proteinExistence type="predicted"/>
<dbReference type="PROSITE" id="PS50850">
    <property type="entry name" value="MFS"/>
    <property type="match status" value="1"/>
</dbReference>
<evidence type="ECO:0000256" key="2">
    <source>
        <dbReference type="ARBA" id="ARBA00022989"/>
    </source>
</evidence>
<feature type="transmembrane region" description="Helical" evidence="4">
    <location>
        <begin position="165"/>
        <end position="183"/>
    </location>
</feature>
<evidence type="ECO:0000313" key="7">
    <source>
        <dbReference type="Proteomes" id="UP001303946"/>
    </source>
</evidence>
<protein>
    <submittedName>
        <fullName evidence="6">MFS transporter</fullName>
    </submittedName>
</protein>
<evidence type="ECO:0000256" key="4">
    <source>
        <dbReference type="SAM" id="Phobius"/>
    </source>
</evidence>
<keyword evidence="1 4" id="KW-0812">Transmembrane</keyword>
<feature type="transmembrane region" description="Helical" evidence="4">
    <location>
        <begin position="268"/>
        <end position="286"/>
    </location>
</feature>
<organism evidence="6 7">
    <name type="scientific">Piscinibacter gummiphilus</name>
    <dbReference type="NCBI Taxonomy" id="946333"/>
    <lineage>
        <taxon>Bacteria</taxon>
        <taxon>Pseudomonadati</taxon>
        <taxon>Pseudomonadota</taxon>
        <taxon>Betaproteobacteria</taxon>
        <taxon>Burkholderiales</taxon>
        <taxon>Sphaerotilaceae</taxon>
        <taxon>Piscinibacter</taxon>
    </lineage>
</organism>
<feature type="transmembrane region" description="Helical" evidence="4">
    <location>
        <begin position="5"/>
        <end position="26"/>
    </location>
</feature>
<feature type="transmembrane region" description="Helical" evidence="4">
    <location>
        <begin position="99"/>
        <end position="120"/>
    </location>
</feature>
<accession>A0ABZ0CYT0</accession>
<feature type="transmembrane region" description="Helical" evidence="4">
    <location>
        <begin position="292"/>
        <end position="320"/>
    </location>
</feature>
<dbReference type="InterPro" id="IPR011701">
    <property type="entry name" value="MFS"/>
</dbReference>
<dbReference type="InterPro" id="IPR036259">
    <property type="entry name" value="MFS_trans_sf"/>
</dbReference>
<gene>
    <name evidence="6" type="ORF">RXV79_08240</name>
</gene>
<feature type="transmembrane region" description="Helical" evidence="4">
    <location>
        <begin position="132"/>
        <end position="153"/>
    </location>
</feature>
<feature type="transmembrane region" description="Helical" evidence="4">
    <location>
        <begin position="242"/>
        <end position="261"/>
    </location>
</feature>
<evidence type="ECO:0000256" key="1">
    <source>
        <dbReference type="ARBA" id="ARBA00022692"/>
    </source>
</evidence>
<dbReference type="Pfam" id="PF07690">
    <property type="entry name" value="MFS_1"/>
    <property type="match status" value="1"/>
</dbReference>
<dbReference type="InterPro" id="IPR020846">
    <property type="entry name" value="MFS_dom"/>
</dbReference>
<keyword evidence="2 4" id="KW-1133">Transmembrane helix</keyword>
<name>A0ABZ0CYT0_9BURK</name>
<reference evidence="6 7" key="1">
    <citation type="submission" date="2023-10" db="EMBL/GenBank/DDBJ databases">
        <title>Bacteria for the degradation of biodegradable plastic PBAT(Polybutylene adipate terephthalate).</title>
        <authorList>
            <person name="Weon H.-Y."/>
            <person name="Yeon J."/>
        </authorList>
    </citation>
    <scope>NUCLEOTIDE SEQUENCE [LARGE SCALE GENOMIC DNA]</scope>
    <source>
        <strain evidence="6 7">SBD 7-3</strain>
    </source>
</reference>
<feature type="domain" description="Major facilitator superfamily (MFS) profile" evidence="5">
    <location>
        <begin position="200"/>
        <end position="386"/>
    </location>
</feature>
<sequence length="386" mass="40187">MTVGVYLAVVQFFFALCWTVYVAYLPQLAAQVGIPKSAVIWILMLDQLIFVLSDYAFGVASDRAAKVVGRLGRLVVAVTLLSCAAFLALPLVAPSGSAPLFLVLVVLWSITSSALRAPPLTLVGRHAARPQLPWLVALSVFGLGVANAIAPYLTLQLREVDPRGPFLLASVALALVTWGIVAAERKLVHHGAAKAASPAPVELPAIRGFLAAAVLAAVAFQVHSFLNSAPLYLRFAAPDQLAWLAPVFWVGFNLALLPAGALAKRVGAWRVMAAAALLAGFATWAAGQAPSLNALIVAQGLAGAGWGFLLMSAFATALALGHTGREGQLGGALSSVLALAALSRMAVLAGGWHKTPEVQALLAWAPAAGWVAAGAVLWWATRRRVA</sequence>
<dbReference type="Proteomes" id="UP001303946">
    <property type="component" value="Chromosome"/>
</dbReference>
<feature type="transmembrane region" description="Helical" evidence="4">
    <location>
        <begin position="71"/>
        <end position="93"/>
    </location>
</feature>
<feature type="transmembrane region" description="Helical" evidence="4">
    <location>
        <begin position="38"/>
        <end position="59"/>
    </location>
</feature>
<dbReference type="EMBL" id="CP136336">
    <property type="protein sequence ID" value="WOB10043.1"/>
    <property type="molecule type" value="Genomic_DNA"/>
</dbReference>
<evidence type="ECO:0000259" key="5">
    <source>
        <dbReference type="PROSITE" id="PS50850"/>
    </source>
</evidence>
<keyword evidence="7" id="KW-1185">Reference proteome</keyword>
<feature type="transmembrane region" description="Helical" evidence="4">
    <location>
        <begin position="358"/>
        <end position="380"/>
    </location>
</feature>
<dbReference type="Gene3D" id="1.20.1250.20">
    <property type="entry name" value="MFS general substrate transporter like domains"/>
    <property type="match status" value="2"/>
</dbReference>
<dbReference type="SUPFAM" id="SSF103473">
    <property type="entry name" value="MFS general substrate transporter"/>
    <property type="match status" value="1"/>
</dbReference>
<dbReference type="RefSeq" id="WP_316702938.1">
    <property type="nucleotide sequence ID" value="NZ_CP136336.1"/>
</dbReference>
<evidence type="ECO:0000256" key="3">
    <source>
        <dbReference type="ARBA" id="ARBA00023136"/>
    </source>
</evidence>
<keyword evidence="3 4" id="KW-0472">Membrane</keyword>
<evidence type="ECO:0000313" key="6">
    <source>
        <dbReference type="EMBL" id="WOB10043.1"/>
    </source>
</evidence>
<feature type="transmembrane region" description="Helical" evidence="4">
    <location>
        <begin position="204"/>
        <end position="222"/>
    </location>
</feature>
<feature type="transmembrane region" description="Helical" evidence="4">
    <location>
        <begin position="332"/>
        <end position="352"/>
    </location>
</feature>